<comment type="caution">
    <text evidence="2">The sequence shown here is derived from an EMBL/GenBank/DDBJ whole genome shotgun (WGS) entry which is preliminary data.</text>
</comment>
<dbReference type="PANTHER" id="PTHR47074">
    <property type="entry name" value="BNAC02G40300D PROTEIN"/>
    <property type="match status" value="1"/>
</dbReference>
<dbReference type="Proteomes" id="UP000593568">
    <property type="component" value="Unassembled WGS sequence"/>
</dbReference>
<dbReference type="GO" id="GO:0004523">
    <property type="term" value="F:RNA-DNA hybrid ribonuclease activity"/>
    <property type="evidence" value="ECO:0007669"/>
    <property type="project" value="InterPro"/>
</dbReference>
<sequence length="112" mass="12321">MAEAVAVLPGLQFAQEIGFLHVFLEIDSRAVILKLQGGNIIAHVMVAEGLKNTKDWFWVEVARFNFIVKGGNTIAHAMAAEGLKSTKDQFWVEDAPLGVIDLAASDRRFIEP</sequence>
<organism evidence="2 3">
    <name type="scientific">Gossypium trilobum</name>
    <dbReference type="NCBI Taxonomy" id="34281"/>
    <lineage>
        <taxon>Eukaryota</taxon>
        <taxon>Viridiplantae</taxon>
        <taxon>Streptophyta</taxon>
        <taxon>Embryophyta</taxon>
        <taxon>Tracheophyta</taxon>
        <taxon>Spermatophyta</taxon>
        <taxon>Magnoliopsida</taxon>
        <taxon>eudicotyledons</taxon>
        <taxon>Gunneridae</taxon>
        <taxon>Pentapetalae</taxon>
        <taxon>rosids</taxon>
        <taxon>malvids</taxon>
        <taxon>Malvales</taxon>
        <taxon>Malvaceae</taxon>
        <taxon>Malvoideae</taxon>
        <taxon>Gossypium</taxon>
    </lineage>
</organism>
<evidence type="ECO:0000313" key="2">
    <source>
        <dbReference type="EMBL" id="MBA0761777.1"/>
    </source>
</evidence>
<name>A0A7J9DM89_9ROSI</name>
<dbReference type="InterPro" id="IPR002156">
    <property type="entry name" value="RNaseH_domain"/>
</dbReference>
<protein>
    <recommendedName>
        <fullName evidence="1">RNase H type-1 domain-containing protein</fullName>
    </recommendedName>
</protein>
<dbReference type="InterPro" id="IPR052929">
    <property type="entry name" value="RNase_H-like_EbsB-rel"/>
</dbReference>
<gene>
    <name evidence="2" type="ORF">Gotri_024371</name>
</gene>
<dbReference type="EMBL" id="JABEZW010000003">
    <property type="protein sequence ID" value="MBA0761777.1"/>
    <property type="molecule type" value="Genomic_DNA"/>
</dbReference>
<dbReference type="Pfam" id="PF13456">
    <property type="entry name" value="RVT_3"/>
    <property type="match status" value="1"/>
</dbReference>
<dbReference type="AlphaFoldDB" id="A0A7J9DM89"/>
<evidence type="ECO:0000313" key="3">
    <source>
        <dbReference type="Proteomes" id="UP000593568"/>
    </source>
</evidence>
<dbReference type="GO" id="GO:0003676">
    <property type="term" value="F:nucleic acid binding"/>
    <property type="evidence" value="ECO:0007669"/>
    <property type="project" value="InterPro"/>
</dbReference>
<feature type="non-terminal residue" evidence="2">
    <location>
        <position position="112"/>
    </location>
</feature>
<reference evidence="2 3" key="1">
    <citation type="journal article" date="2019" name="Genome Biol. Evol.">
        <title>Insights into the evolution of the New World diploid cottons (Gossypium, subgenus Houzingenia) based on genome sequencing.</title>
        <authorList>
            <person name="Grover C.E."/>
            <person name="Arick M.A. 2nd"/>
            <person name="Thrash A."/>
            <person name="Conover J.L."/>
            <person name="Sanders W.S."/>
            <person name="Peterson D.G."/>
            <person name="Frelichowski J.E."/>
            <person name="Scheffler J.A."/>
            <person name="Scheffler B.E."/>
            <person name="Wendel J.F."/>
        </authorList>
    </citation>
    <scope>NUCLEOTIDE SEQUENCE [LARGE SCALE GENOMIC DNA]</scope>
    <source>
        <strain evidence="2">8</strain>
        <tissue evidence="2">Leaf</tissue>
    </source>
</reference>
<keyword evidence="3" id="KW-1185">Reference proteome</keyword>
<proteinExistence type="predicted"/>
<evidence type="ECO:0000259" key="1">
    <source>
        <dbReference type="Pfam" id="PF13456"/>
    </source>
</evidence>
<feature type="domain" description="RNase H type-1" evidence="1">
    <location>
        <begin position="1"/>
        <end position="81"/>
    </location>
</feature>
<dbReference type="PANTHER" id="PTHR47074:SF61">
    <property type="entry name" value="RNASE H TYPE-1 DOMAIN-CONTAINING PROTEIN"/>
    <property type="match status" value="1"/>
</dbReference>
<accession>A0A7J9DM89</accession>